<proteinExistence type="predicted"/>
<evidence type="ECO:0000256" key="2">
    <source>
        <dbReference type="ARBA" id="ARBA00012528"/>
    </source>
</evidence>
<dbReference type="PANTHER" id="PTHR45138">
    <property type="entry name" value="REGULATORY COMPONENTS OF SENSORY TRANSDUCTION SYSTEM"/>
    <property type="match status" value="1"/>
</dbReference>
<dbReference type="EC" id="2.7.7.65" evidence="2"/>
<dbReference type="Pfam" id="PF00990">
    <property type="entry name" value="GGDEF"/>
    <property type="match status" value="1"/>
</dbReference>
<dbReference type="NCBIfam" id="TIGR00254">
    <property type="entry name" value="GGDEF"/>
    <property type="match status" value="1"/>
</dbReference>
<keyword evidence="7" id="KW-1185">Reference proteome</keyword>
<comment type="cofactor">
    <cofactor evidence="1">
        <name>Mg(2+)</name>
        <dbReference type="ChEBI" id="CHEBI:18420"/>
    </cofactor>
</comment>
<comment type="catalytic activity">
    <reaction evidence="3">
        <text>2 GTP = 3',3'-c-di-GMP + 2 diphosphate</text>
        <dbReference type="Rhea" id="RHEA:24898"/>
        <dbReference type="ChEBI" id="CHEBI:33019"/>
        <dbReference type="ChEBI" id="CHEBI:37565"/>
        <dbReference type="ChEBI" id="CHEBI:58805"/>
        <dbReference type="EC" id="2.7.7.65"/>
    </reaction>
</comment>
<protein>
    <recommendedName>
        <fullName evidence="2">diguanylate cyclase</fullName>
        <ecNumber evidence="2">2.7.7.65</ecNumber>
    </recommendedName>
</protein>
<dbReference type="Gene3D" id="3.30.450.20">
    <property type="entry name" value="PAS domain"/>
    <property type="match status" value="1"/>
</dbReference>
<dbReference type="InterPro" id="IPR035965">
    <property type="entry name" value="PAS-like_dom_sf"/>
</dbReference>
<dbReference type="PROSITE" id="PS50887">
    <property type="entry name" value="GGDEF"/>
    <property type="match status" value="1"/>
</dbReference>
<keyword evidence="4" id="KW-0175">Coiled coil</keyword>
<accession>A0A9W4QW98</accession>
<sequence length="303" mass="34574">MSLDKVDEKLADYSADHFLNGALVTNADNIIVYVNTYFQKELQWNCNELIGKSVDKIITKSSKIFLQSYVLPTLLHEKACQEMQLIMLSAQGERMAVTVNAQLDEKGYIYWSFFNATQRDKLYDELIKTREKLEAQTERLQSLASTDELTNLLNRREMNCRSVLLLEQAMRSKQSVALLIIDIDNFKVVNDTFGHLEGDRVLKELGQRLKHFGRQTDLISRYGGEEFLIMVPDTNKADTLSFCQRLHLLIAEIKVGNRPVTASIGVSLSTAKTTFTDLFAQADNAVYEAKERGKNRTQLYDNP</sequence>
<dbReference type="SMART" id="SM00267">
    <property type="entry name" value="GGDEF"/>
    <property type="match status" value="1"/>
</dbReference>
<name>A0A9W4QW98_PSEHA</name>
<organism evidence="6 7">
    <name type="scientific">Pseudoalteromonas haloplanktis</name>
    <name type="common">Alteromonas haloplanktis</name>
    <dbReference type="NCBI Taxonomy" id="228"/>
    <lineage>
        <taxon>Bacteria</taxon>
        <taxon>Pseudomonadati</taxon>
        <taxon>Pseudomonadota</taxon>
        <taxon>Gammaproteobacteria</taxon>
        <taxon>Alteromonadales</taxon>
        <taxon>Pseudoalteromonadaceae</taxon>
        <taxon>Pseudoalteromonas</taxon>
    </lineage>
</organism>
<dbReference type="PANTHER" id="PTHR45138:SF9">
    <property type="entry name" value="DIGUANYLATE CYCLASE DGCM-RELATED"/>
    <property type="match status" value="1"/>
</dbReference>
<dbReference type="GO" id="GO:1902201">
    <property type="term" value="P:negative regulation of bacterial-type flagellum-dependent cell motility"/>
    <property type="evidence" value="ECO:0007669"/>
    <property type="project" value="TreeGrafter"/>
</dbReference>
<dbReference type="GO" id="GO:0052621">
    <property type="term" value="F:diguanylate cyclase activity"/>
    <property type="evidence" value="ECO:0007669"/>
    <property type="project" value="UniProtKB-EC"/>
</dbReference>
<evidence type="ECO:0000256" key="1">
    <source>
        <dbReference type="ARBA" id="ARBA00001946"/>
    </source>
</evidence>
<dbReference type="SUPFAM" id="SSF55073">
    <property type="entry name" value="Nucleotide cyclase"/>
    <property type="match status" value="1"/>
</dbReference>
<dbReference type="SUPFAM" id="SSF55785">
    <property type="entry name" value="PYP-like sensor domain (PAS domain)"/>
    <property type="match status" value="1"/>
</dbReference>
<evidence type="ECO:0000256" key="3">
    <source>
        <dbReference type="ARBA" id="ARBA00034247"/>
    </source>
</evidence>
<dbReference type="InterPro" id="IPR000160">
    <property type="entry name" value="GGDEF_dom"/>
</dbReference>
<evidence type="ECO:0000256" key="4">
    <source>
        <dbReference type="SAM" id="Coils"/>
    </source>
</evidence>
<dbReference type="Proteomes" id="UP001152447">
    <property type="component" value="Unassembled WGS sequence"/>
</dbReference>
<evidence type="ECO:0000259" key="5">
    <source>
        <dbReference type="PROSITE" id="PS50887"/>
    </source>
</evidence>
<dbReference type="RefSeq" id="WP_262976450.1">
    <property type="nucleotide sequence ID" value="NZ_CAMAPB010000015.1"/>
</dbReference>
<dbReference type="EMBL" id="CAMAPB010000015">
    <property type="protein sequence ID" value="CAH9056040.1"/>
    <property type="molecule type" value="Genomic_DNA"/>
</dbReference>
<dbReference type="CDD" id="cd01949">
    <property type="entry name" value="GGDEF"/>
    <property type="match status" value="1"/>
</dbReference>
<evidence type="ECO:0000313" key="7">
    <source>
        <dbReference type="Proteomes" id="UP001152447"/>
    </source>
</evidence>
<comment type="caution">
    <text evidence="6">The sequence shown here is derived from an EMBL/GenBank/DDBJ whole genome shotgun (WGS) entry which is preliminary data.</text>
</comment>
<dbReference type="AlphaFoldDB" id="A0A9W4QW98"/>
<dbReference type="GO" id="GO:0043709">
    <property type="term" value="P:cell adhesion involved in single-species biofilm formation"/>
    <property type="evidence" value="ECO:0007669"/>
    <property type="project" value="TreeGrafter"/>
</dbReference>
<dbReference type="InterPro" id="IPR000014">
    <property type="entry name" value="PAS"/>
</dbReference>
<gene>
    <name evidence="6" type="ORF">PSEHALCIP103_01372</name>
</gene>
<dbReference type="InterPro" id="IPR029787">
    <property type="entry name" value="Nucleotide_cyclase"/>
</dbReference>
<dbReference type="FunFam" id="3.30.70.270:FF:000001">
    <property type="entry name" value="Diguanylate cyclase domain protein"/>
    <property type="match status" value="1"/>
</dbReference>
<dbReference type="InterPro" id="IPR043128">
    <property type="entry name" value="Rev_trsase/Diguanyl_cyclase"/>
</dbReference>
<feature type="domain" description="GGDEF" evidence="5">
    <location>
        <begin position="174"/>
        <end position="302"/>
    </location>
</feature>
<dbReference type="InterPro" id="IPR050469">
    <property type="entry name" value="Diguanylate_Cyclase"/>
</dbReference>
<feature type="coiled-coil region" evidence="4">
    <location>
        <begin position="119"/>
        <end position="146"/>
    </location>
</feature>
<dbReference type="Gene3D" id="3.30.70.270">
    <property type="match status" value="1"/>
</dbReference>
<dbReference type="GO" id="GO:0005886">
    <property type="term" value="C:plasma membrane"/>
    <property type="evidence" value="ECO:0007669"/>
    <property type="project" value="TreeGrafter"/>
</dbReference>
<reference evidence="6" key="1">
    <citation type="submission" date="2022-07" db="EMBL/GenBank/DDBJ databases">
        <authorList>
            <person name="Criscuolo A."/>
        </authorList>
    </citation>
    <scope>NUCLEOTIDE SEQUENCE</scope>
    <source>
        <strain evidence="6">CIP103197</strain>
    </source>
</reference>
<dbReference type="CDD" id="cd00130">
    <property type="entry name" value="PAS"/>
    <property type="match status" value="1"/>
</dbReference>
<evidence type="ECO:0000313" key="6">
    <source>
        <dbReference type="EMBL" id="CAH9056040.1"/>
    </source>
</evidence>